<dbReference type="Gene3D" id="2.40.70.10">
    <property type="entry name" value="Acid Proteases"/>
    <property type="match status" value="2"/>
</dbReference>
<dbReference type="RefSeq" id="XP_043001047.1">
    <property type="nucleotide sequence ID" value="XM_043145112.1"/>
</dbReference>
<dbReference type="PANTHER" id="PTHR47966">
    <property type="entry name" value="BETA-SITE APP-CLEAVING ENZYME, ISOFORM A-RELATED"/>
    <property type="match status" value="1"/>
</dbReference>
<protein>
    <recommendedName>
        <fullName evidence="3">Peptidase A1 domain-containing protein</fullName>
    </recommendedName>
</protein>
<evidence type="ECO:0000313" key="4">
    <source>
        <dbReference type="EMBL" id="GAO19787.1"/>
    </source>
</evidence>
<name>A0A063BNI0_USTVR</name>
<dbReference type="InterPro" id="IPR021109">
    <property type="entry name" value="Peptidase_aspartic_dom_sf"/>
</dbReference>
<evidence type="ECO:0000313" key="7">
    <source>
        <dbReference type="Proteomes" id="UP000054053"/>
    </source>
</evidence>
<dbReference type="InterPro" id="IPR033121">
    <property type="entry name" value="PEPTIDASE_A1"/>
</dbReference>
<dbReference type="HOGENOM" id="CLU_636268_0_0_1"/>
<evidence type="ECO:0000256" key="1">
    <source>
        <dbReference type="ARBA" id="ARBA00007447"/>
    </source>
</evidence>
<keyword evidence="6" id="KW-1185">Reference proteome</keyword>
<comment type="similarity">
    <text evidence="1">Belongs to the peptidase A1 family.</text>
</comment>
<dbReference type="PANTHER" id="PTHR47966:SF51">
    <property type="entry name" value="BETA-SITE APP-CLEAVING ENZYME, ISOFORM A-RELATED"/>
    <property type="match status" value="1"/>
</dbReference>
<dbReference type="PROSITE" id="PS51767">
    <property type="entry name" value="PEPTIDASE_A1"/>
    <property type="match status" value="1"/>
</dbReference>
<dbReference type="CDD" id="cd05471">
    <property type="entry name" value="pepsin_like"/>
    <property type="match status" value="1"/>
</dbReference>
<evidence type="ECO:0000259" key="3">
    <source>
        <dbReference type="PROSITE" id="PS51767"/>
    </source>
</evidence>
<dbReference type="OrthoDB" id="771136at2759"/>
<evidence type="ECO:0000313" key="5">
    <source>
        <dbReference type="EMBL" id="QUC23374.1"/>
    </source>
</evidence>
<dbReference type="InterPro" id="IPR034164">
    <property type="entry name" value="Pepsin-like_dom"/>
</dbReference>
<dbReference type="EMBL" id="CP072758">
    <property type="protein sequence ID" value="QUC23374.1"/>
    <property type="molecule type" value="Genomic_DNA"/>
</dbReference>
<dbReference type="MEROPS" id="A01.019"/>
<reference evidence="5" key="3">
    <citation type="submission" date="2020-03" db="EMBL/GenBank/DDBJ databases">
        <title>A mixture of massive structural variations and highly conserved coding sequences in Ustilaginoidea virens genome.</title>
        <authorList>
            <person name="Zhang K."/>
            <person name="Zhao Z."/>
            <person name="Zhang Z."/>
            <person name="Li Y."/>
            <person name="Hsiang T."/>
            <person name="Sun W."/>
        </authorList>
    </citation>
    <scope>NUCLEOTIDE SEQUENCE</scope>
    <source>
        <strain evidence="5">UV-8b</strain>
    </source>
</reference>
<dbReference type="EMBL" id="BBTG02000029">
    <property type="protein sequence ID" value="GAO19787.1"/>
    <property type="molecule type" value="Genomic_DNA"/>
</dbReference>
<proteinExistence type="inferred from homology"/>
<organism evidence="4 7">
    <name type="scientific">Ustilaginoidea virens</name>
    <name type="common">Rice false smut fungus</name>
    <name type="synonym">Villosiclava virens</name>
    <dbReference type="NCBI Taxonomy" id="1159556"/>
    <lineage>
        <taxon>Eukaryota</taxon>
        <taxon>Fungi</taxon>
        <taxon>Dikarya</taxon>
        <taxon>Ascomycota</taxon>
        <taxon>Pezizomycotina</taxon>
        <taxon>Sordariomycetes</taxon>
        <taxon>Hypocreomycetidae</taxon>
        <taxon>Hypocreales</taxon>
        <taxon>Clavicipitaceae</taxon>
        <taxon>Ustilaginoidea</taxon>
    </lineage>
</organism>
<dbReference type="GO" id="GO:0006508">
    <property type="term" value="P:proteolysis"/>
    <property type="evidence" value="ECO:0007669"/>
    <property type="project" value="InterPro"/>
</dbReference>
<dbReference type="InterPro" id="IPR001461">
    <property type="entry name" value="Aspartic_peptidase_A1"/>
</dbReference>
<dbReference type="Proteomes" id="UP000027002">
    <property type="component" value="Chromosome 6"/>
</dbReference>
<evidence type="ECO:0000256" key="2">
    <source>
        <dbReference type="SAM" id="SignalP"/>
    </source>
</evidence>
<reference evidence="4" key="1">
    <citation type="journal article" date="2016" name="Genome Announc.">
        <title>Genome Sequence of Ustilaginoidea virens IPU010, a Rice Pathogenic Fungus Causing False Smut.</title>
        <authorList>
            <person name="Kumagai T."/>
            <person name="Ishii T."/>
            <person name="Terai G."/>
            <person name="Umemura M."/>
            <person name="Machida M."/>
            <person name="Asai K."/>
        </authorList>
    </citation>
    <scope>NUCLEOTIDE SEQUENCE [LARGE SCALE GENOMIC DNA]</scope>
    <source>
        <strain evidence="4">IPU010</strain>
    </source>
</reference>
<evidence type="ECO:0000313" key="6">
    <source>
        <dbReference type="Proteomes" id="UP000027002"/>
    </source>
</evidence>
<reference evidence="7" key="2">
    <citation type="journal article" date="2016" name="Genome Announc.">
        <title>Genome sequence of Ustilaginoidea virens IPU010, a rice pathogenic fungus causing false smut.</title>
        <authorList>
            <person name="Kumagai T."/>
            <person name="Ishii T."/>
            <person name="Terai G."/>
            <person name="Umemura M."/>
            <person name="Machida M."/>
            <person name="Asai K."/>
        </authorList>
    </citation>
    <scope>NUCLEOTIDE SEQUENCE [LARGE SCALE GENOMIC DNA]</scope>
    <source>
        <strain evidence="7">IPU010</strain>
    </source>
</reference>
<keyword evidence="2" id="KW-0732">Signal</keyword>
<dbReference type="Proteomes" id="UP000054053">
    <property type="component" value="Unassembled WGS sequence"/>
</dbReference>
<feature type="signal peptide" evidence="2">
    <location>
        <begin position="1"/>
        <end position="19"/>
    </location>
</feature>
<dbReference type="STRING" id="1159556.A0A063BNI0"/>
<dbReference type="AlphaFoldDB" id="A0A063BNI0"/>
<dbReference type="GO" id="GO:0004190">
    <property type="term" value="F:aspartic-type endopeptidase activity"/>
    <property type="evidence" value="ECO:0007669"/>
    <property type="project" value="InterPro"/>
</dbReference>
<sequence>MAGSQSLLLLALAAGGVHAAAAAAAAAAAPAPVIPISYSYGGYPRIQADLSWGTPSQSSIPTIFDTGSPSFWVYGPHAIINYGSKYHYQLGPCNKSVETFFDWPKSTTYSSVTNFPRGLGYSYGGNGKIVAAYTELNDTFSFANANFPPLANNQVAISNFTLVTEADDTCSIPASSFDHSILGLAPLTGIQAGPSFRANLRTAGKTSSSSFSVWMDQAPRSSNSKYTYRGAAVFGAIPSTPKYVGPLVRIKQTNPDPPYTGYYAALPKLTASNLMGPGGKPREIGLADPTVKNCLLDSGTGADRIPFNESQIAQATGLLRLHNPSILAWNGTCDSIPHSASLKFTFDGATPGTSVTIAVPIRSYARGIYDSDPGLDTSKYCGLTLSGDEYGDCVLGASFFSAIFAVFHDDMQQVALAQGGVSRNTADGLSAIGPLTQIAAGKDIPFSV</sequence>
<accession>A0A063BNI0</accession>
<dbReference type="KEGG" id="uvi:66068392"/>
<dbReference type="GeneID" id="66068392"/>
<gene>
    <name evidence="5" type="ORF">UV8b_07615</name>
    <name evidence="4" type="ORF">UVI_02045780</name>
</gene>
<dbReference type="Pfam" id="PF00026">
    <property type="entry name" value="Asp"/>
    <property type="match status" value="1"/>
</dbReference>
<dbReference type="SUPFAM" id="SSF50630">
    <property type="entry name" value="Acid proteases"/>
    <property type="match status" value="1"/>
</dbReference>
<feature type="chain" id="PRO_5010402177" description="Peptidase A1 domain-containing protein" evidence="2">
    <location>
        <begin position="20"/>
        <end position="448"/>
    </location>
</feature>
<feature type="domain" description="Peptidase A1" evidence="3">
    <location>
        <begin position="46"/>
        <end position="417"/>
    </location>
</feature>